<organism evidence="3">
    <name type="scientific">Guillardia theta (strain CCMP2712)</name>
    <name type="common">Cryptophyte</name>
    <dbReference type="NCBI Taxonomy" id="905079"/>
    <lineage>
        <taxon>Eukaryota</taxon>
        <taxon>Cryptophyceae</taxon>
        <taxon>Pyrenomonadales</taxon>
        <taxon>Geminigeraceae</taxon>
        <taxon>Guillardia</taxon>
    </lineage>
</organism>
<proteinExistence type="predicted"/>
<dbReference type="SMART" id="SM00367">
    <property type="entry name" value="LRR_CC"/>
    <property type="match status" value="8"/>
</dbReference>
<dbReference type="OMA" id="ACRHISR"/>
<dbReference type="HOGENOM" id="CLU_415900_0_0_1"/>
<name>L1JUQ5_GUITC</name>
<dbReference type="KEGG" id="gtt:GUITHDRAFT_133804"/>
<dbReference type="InterPro" id="IPR057207">
    <property type="entry name" value="FBXL15_LRR"/>
</dbReference>
<dbReference type="Proteomes" id="UP000011087">
    <property type="component" value="Unassembled WGS sequence"/>
</dbReference>
<feature type="compositionally biased region" description="Polar residues" evidence="1">
    <location>
        <begin position="119"/>
        <end position="133"/>
    </location>
</feature>
<dbReference type="RefSeq" id="XP_005839039.1">
    <property type="nucleotide sequence ID" value="XM_005838982.1"/>
</dbReference>
<dbReference type="SUPFAM" id="SSF52047">
    <property type="entry name" value="RNI-like"/>
    <property type="match status" value="1"/>
</dbReference>
<dbReference type="EMBL" id="JH992973">
    <property type="protein sequence ID" value="EKX52059.1"/>
    <property type="molecule type" value="Genomic_DNA"/>
</dbReference>
<dbReference type="EnsemblProtists" id="EKX52059">
    <property type="protein sequence ID" value="EKX52059"/>
    <property type="gene ID" value="GUITHDRAFT_133804"/>
</dbReference>
<evidence type="ECO:0000313" key="4">
    <source>
        <dbReference type="EnsemblProtists" id="EKX52059"/>
    </source>
</evidence>
<dbReference type="Pfam" id="PF25372">
    <property type="entry name" value="DUF7885"/>
    <property type="match status" value="1"/>
</dbReference>
<dbReference type="GeneID" id="17308961"/>
<feature type="compositionally biased region" description="Basic and acidic residues" evidence="1">
    <location>
        <begin position="73"/>
        <end position="89"/>
    </location>
</feature>
<feature type="region of interest" description="Disordered" evidence="1">
    <location>
        <begin position="54"/>
        <end position="221"/>
    </location>
</feature>
<dbReference type="InterPro" id="IPR006553">
    <property type="entry name" value="Leu-rich_rpt_Cys-con_subtyp"/>
</dbReference>
<evidence type="ECO:0000259" key="2">
    <source>
        <dbReference type="Pfam" id="PF25372"/>
    </source>
</evidence>
<evidence type="ECO:0000256" key="1">
    <source>
        <dbReference type="SAM" id="MobiDB-lite"/>
    </source>
</evidence>
<evidence type="ECO:0000313" key="3">
    <source>
        <dbReference type="EMBL" id="EKX52059.1"/>
    </source>
</evidence>
<sequence>MLFAVIDGIEFVRLVYKTRRVSIVYVAPDGSYLRSTGDVGAYLEKAGITRPQSELDGTFVFDPEVPNENDTTSTKDDSRSASDTPVKETRAKRRNLSLSEGSQGGSEKTAKTGEGNLPMGTTSRSSRESSAPANRTPAVEPDQGGATALGKRRNREIAESRAAAFARGQGFKDDEGRDTESRRSARGGRRERREEVQNNDQEGEAAAPETTNRESWPGPWSTASELYERRSAVAEALKTANNQTEKLVSWTPKANRCSKVVEAATHIEACLEFGLGSILPEMKAKICELLGKKRKLSPEILPIFTDKETSILALPDCSKIGEGDLEKAFERCQGSELEVLNLVYCGRALSDRLLEKVCKNSLNLHTLILGGCYRLSDAGISSAVKALPRLRVLELSDCLNISICALRSISSLADTLESLSLKNSSQLDAEAFLQLGALKNLKRLNLSGCRGLSDTIVELIADSCGETLTELDLSFLPDSGFSAEPVSCKMTDASLSYLGRKCRKLTRLVLRNVETISDEGVKELCQGCPHLLELDFSRCKCIGDEGVQAIASRCCSLTRLTLNSAGSTILDEDSQVTTYSITDASLLALHQHSTKTLEYLDMSWCRGITDEGLGNLVDEAHNLRELYLRGCAQITDIFLNGHSNPQGQRLGQELRDRQEE</sequence>
<reference evidence="3 5" key="1">
    <citation type="journal article" date="2012" name="Nature">
        <title>Algal genomes reveal evolutionary mosaicism and the fate of nucleomorphs.</title>
        <authorList>
            <consortium name="DOE Joint Genome Institute"/>
            <person name="Curtis B.A."/>
            <person name="Tanifuji G."/>
            <person name="Burki F."/>
            <person name="Gruber A."/>
            <person name="Irimia M."/>
            <person name="Maruyama S."/>
            <person name="Arias M.C."/>
            <person name="Ball S.G."/>
            <person name="Gile G.H."/>
            <person name="Hirakawa Y."/>
            <person name="Hopkins J.F."/>
            <person name="Kuo A."/>
            <person name="Rensing S.A."/>
            <person name="Schmutz J."/>
            <person name="Symeonidi A."/>
            <person name="Elias M."/>
            <person name="Eveleigh R.J."/>
            <person name="Herman E.K."/>
            <person name="Klute M.J."/>
            <person name="Nakayama T."/>
            <person name="Obornik M."/>
            <person name="Reyes-Prieto A."/>
            <person name="Armbrust E.V."/>
            <person name="Aves S.J."/>
            <person name="Beiko R.G."/>
            <person name="Coutinho P."/>
            <person name="Dacks J.B."/>
            <person name="Durnford D.G."/>
            <person name="Fast N.M."/>
            <person name="Green B.R."/>
            <person name="Grisdale C.J."/>
            <person name="Hempel F."/>
            <person name="Henrissat B."/>
            <person name="Hoppner M.P."/>
            <person name="Ishida K."/>
            <person name="Kim E."/>
            <person name="Koreny L."/>
            <person name="Kroth P.G."/>
            <person name="Liu Y."/>
            <person name="Malik S.B."/>
            <person name="Maier U.G."/>
            <person name="McRose D."/>
            <person name="Mock T."/>
            <person name="Neilson J.A."/>
            <person name="Onodera N.T."/>
            <person name="Poole A.M."/>
            <person name="Pritham E.J."/>
            <person name="Richards T.A."/>
            <person name="Rocap G."/>
            <person name="Roy S.W."/>
            <person name="Sarai C."/>
            <person name="Schaack S."/>
            <person name="Shirato S."/>
            <person name="Slamovits C.H."/>
            <person name="Spencer D.F."/>
            <person name="Suzuki S."/>
            <person name="Worden A.Z."/>
            <person name="Zauner S."/>
            <person name="Barry K."/>
            <person name="Bell C."/>
            <person name="Bharti A.K."/>
            <person name="Crow J.A."/>
            <person name="Grimwood J."/>
            <person name="Kramer R."/>
            <person name="Lindquist E."/>
            <person name="Lucas S."/>
            <person name="Salamov A."/>
            <person name="McFadden G.I."/>
            <person name="Lane C.E."/>
            <person name="Keeling P.J."/>
            <person name="Gray M.W."/>
            <person name="Grigoriev I.V."/>
            <person name="Archibald J.M."/>
        </authorList>
    </citation>
    <scope>NUCLEOTIDE SEQUENCE</scope>
    <source>
        <strain evidence="3 5">CCMP2712</strain>
    </source>
</reference>
<feature type="compositionally biased region" description="Basic and acidic residues" evidence="1">
    <location>
        <begin position="170"/>
        <end position="183"/>
    </location>
</feature>
<dbReference type="GO" id="GO:0031146">
    <property type="term" value="P:SCF-dependent proteasomal ubiquitin-dependent protein catabolic process"/>
    <property type="evidence" value="ECO:0007669"/>
    <property type="project" value="TreeGrafter"/>
</dbReference>
<dbReference type="AlphaFoldDB" id="L1JUQ5"/>
<evidence type="ECO:0000313" key="5">
    <source>
        <dbReference type="Proteomes" id="UP000011087"/>
    </source>
</evidence>
<protein>
    <recommendedName>
        <fullName evidence="2">F-box/LRR-repeat protein 15-like leucin rich repeat domain-containing protein</fullName>
    </recommendedName>
</protein>
<reference evidence="5" key="2">
    <citation type="submission" date="2012-11" db="EMBL/GenBank/DDBJ databases">
        <authorList>
            <person name="Kuo A."/>
            <person name="Curtis B.A."/>
            <person name="Tanifuji G."/>
            <person name="Burki F."/>
            <person name="Gruber A."/>
            <person name="Irimia M."/>
            <person name="Maruyama S."/>
            <person name="Arias M.C."/>
            <person name="Ball S.G."/>
            <person name="Gile G.H."/>
            <person name="Hirakawa Y."/>
            <person name="Hopkins J.F."/>
            <person name="Rensing S.A."/>
            <person name="Schmutz J."/>
            <person name="Symeonidi A."/>
            <person name="Elias M."/>
            <person name="Eveleigh R.J."/>
            <person name="Herman E.K."/>
            <person name="Klute M.J."/>
            <person name="Nakayama T."/>
            <person name="Obornik M."/>
            <person name="Reyes-Prieto A."/>
            <person name="Armbrust E.V."/>
            <person name="Aves S.J."/>
            <person name="Beiko R.G."/>
            <person name="Coutinho P."/>
            <person name="Dacks J.B."/>
            <person name="Durnford D.G."/>
            <person name="Fast N.M."/>
            <person name="Green B.R."/>
            <person name="Grisdale C."/>
            <person name="Hempe F."/>
            <person name="Henrissat B."/>
            <person name="Hoppner M.P."/>
            <person name="Ishida K.-I."/>
            <person name="Kim E."/>
            <person name="Koreny L."/>
            <person name="Kroth P.G."/>
            <person name="Liu Y."/>
            <person name="Malik S.-B."/>
            <person name="Maier U.G."/>
            <person name="McRose D."/>
            <person name="Mock T."/>
            <person name="Neilson J.A."/>
            <person name="Onodera N.T."/>
            <person name="Poole A.M."/>
            <person name="Pritham E.J."/>
            <person name="Richards T.A."/>
            <person name="Rocap G."/>
            <person name="Roy S.W."/>
            <person name="Sarai C."/>
            <person name="Schaack S."/>
            <person name="Shirato S."/>
            <person name="Slamovits C.H."/>
            <person name="Spencer D.F."/>
            <person name="Suzuki S."/>
            <person name="Worden A.Z."/>
            <person name="Zauner S."/>
            <person name="Barry K."/>
            <person name="Bell C."/>
            <person name="Bharti A.K."/>
            <person name="Crow J.A."/>
            <person name="Grimwood J."/>
            <person name="Kramer R."/>
            <person name="Lindquist E."/>
            <person name="Lucas S."/>
            <person name="Salamov A."/>
            <person name="McFadden G.I."/>
            <person name="Lane C.E."/>
            <person name="Keeling P.J."/>
            <person name="Gray M.W."/>
            <person name="Grigoriev I.V."/>
            <person name="Archibald J.M."/>
        </authorList>
    </citation>
    <scope>NUCLEOTIDE SEQUENCE</scope>
    <source>
        <strain evidence="5">CCMP2712</strain>
    </source>
</reference>
<dbReference type="InterPro" id="IPR032675">
    <property type="entry name" value="LRR_dom_sf"/>
</dbReference>
<dbReference type="GO" id="GO:0019005">
    <property type="term" value="C:SCF ubiquitin ligase complex"/>
    <property type="evidence" value="ECO:0007669"/>
    <property type="project" value="TreeGrafter"/>
</dbReference>
<dbReference type="InterPro" id="IPR001611">
    <property type="entry name" value="Leu-rich_rpt"/>
</dbReference>
<reference evidence="4" key="3">
    <citation type="submission" date="2015-06" db="UniProtKB">
        <authorList>
            <consortium name="EnsemblProtists"/>
        </authorList>
    </citation>
    <scope>IDENTIFICATION</scope>
</reference>
<dbReference type="Gene3D" id="3.80.10.10">
    <property type="entry name" value="Ribonuclease Inhibitor"/>
    <property type="match status" value="3"/>
</dbReference>
<dbReference type="OrthoDB" id="10257471at2759"/>
<feature type="compositionally biased region" description="Low complexity" evidence="1">
    <location>
        <begin position="96"/>
        <end position="107"/>
    </location>
</feature>
<feature type="domain" description="F-box/LRR-repeat protein 15-like leucin rich repeat" evidence="2">
    <location>
        <begin position="360"/>
        <end position="526"/>
    </location>
</feature>
<accession>L1JUQ5</accession>
<keyword evidence="5" id="KW-1185">Reference proteome</keyword>
<dbReference type="Pfam" id="PF13516">
    <property type="entry name" value="LRR_6"/>
    <property type="match status" value="2"/>
</dbReference>
<dbReference type="eggNOG" id="KOG1947">
    <property type="taxonomic scope" value="Eukaryota"/>
</dbReference>
<gene>
    <name evidence="3" type="ORF">GUITHDRAFT_133804</name>
</gene>
<dbReference type="PANTHER" id="PTHR13318">
    <property type="entry name" value="PARTNER OF PAIRED, ISOFORM B-RELATED"/>
    <property type="match status" value="1"/>
</dbReference>
<dbReference type="STRING" id="905079.L1JUQ5"/>
<dbReference type="PaxDb" id="55529-EKX52059"/>